<keyword evidence="4" id="KW-1185">Reference proteome</keyword>
<dbReference type="Pfam" id="PF13378">
    <property type="entry name" value="MR_MLE_C"/>
    <property type="match status" value="1"/>
</dbReference>
<feature type="domain" description="Mandelate racemase/muconate lactonizing enzyme C-terminal" evidence="2">
    <location>
        <begin position="132"/>
        <end position="237"/>
    </location>
</feature>
<name>A0ABN2PCL3_9MICO</name>
<gene>
    <name evidence="3" type="ORF">GCM10009775_08630</name>
</gene>
<dbReference type="InterPro" id="IPR029065">
    <property type="entry name" value="Enolase_C-like"/>
</dbReference>
<reference evidence="3 4" key="1">
    <citation type="journal article" date="2019" name="Int. J. Syst. Evol. Microbiol.">
        <title>The Global Catalogue of Microorganisms (GCM) 10K type strain sequencing project: providing services to taxonomists for standard genome sequencing and annotation.</title>
        <authorList>
            <consortium name="The Broad Institute Genomics Platform"/>
            <consortium name="The Broad Institute Genome Sequencing Center for Infectious Disease"/>
            <person name="Wu L."/>
            <person name="Ma J."/>
        </authorList>
    </citation>
    <scope>NUCLEOTIDE SEQUENCE [LARGE SCALE GENOMIC DNA]</scope>
    <source>
        <strain evidence="3 4">JCM 14900</strain>
    </source>
</reference>
<evidence type="ECO:0000313" key="3">
    <source>
        <dbReference type="EMBL" id="GAA1918330.1"/>
    </source>
</evidence>
<dbReference type="SMART" id="SM00922">
    <property type="entry name" value="MR_MLE"/>
    <property type="match status" value="1"/>
</dbReference>
<accession>A0ABN2PCL3</accession>
<dbReference type="SUPFAM" id="SSF54826">
    <property type="entry name" value="Enolase N-terminal domain-like"/>
    <property type="match status" value="1"/>
</dbReference>
<proteinExistence type="predicted"/>
<keyword evidence="1" id="KW-0456">Lyase</keyword>
<sequence>MKIARIVTTVVGTPWRELTFVELETDDGRVGVGEVRMVNKTETLLAAIRELGDRYVIGSDPFDVERIAWGVQWTEYGRAGEVAQSALAAIDIACWDLIGQATGQPVWRLLGGRFRDAVPAYANGWYQGDREPAAIADLARTVVDRGYRALKLDPFGAATADLSAGELARSVSIVEAVRGAVGDDVAILVEMHGRFRSATAARVARALDHLQPGWLEEPVPPGNVVGLRNVRTATTLPIATGERIHSLDDVAPLLEQGLVDTLQTDLTHFGGFTGLRKLAGWAAAYNVPLAPHNVCGPVGTMANVHFAVATPNFQVLEHFNDFADSWVLDLVDGAPSVDQATGAFSVPEAPGLGVRLDREAAAEHPSNGATFNLFAVGWERREGTALHSTPVAVNP</sequence>
<dbReference type="Gene3D" id="3.30.390.10">
    <property type="entry name" value="Enolase-like, N-terminal domain"/>
    <property type="match status" value="1"/>
</dbReference>
<dbReference type="Gene3D" id="3.20.20.120">
    <property type="entry name" value="Enolase-like C-terminal domain"/>
    <property type="match status" value="1"/>
</dbReference>
<dbReference type="InterPro" id="IPR029017">
    <property type="entry name" value="Enolase-like_N"/>
</dbReference>
<evidence type="ECO:0000259" key="2">
    <source>
        <dbReference type="SMART" id="SM00922"/>
    </source>
</evidence>
<dbReference type="SFLD" id="SFLDS00001">
    <property type="entry name" value="Enolase"/>
    <property type="match status" value="1"/>
</dbReference>
<protein>
    <submittedName>
        <fullName evidence="3">Mandelate racemase/muconate lactonizing enzyme family protein</fullName>
    </submittedName>
</protein>
<dbReference type="InterPro" id="IPR034593">
    <property type="entry name" value="DgoD-like"/>
</dbReference>
<evidence type="ECO:0000313" key="4">
    <source>
        <dbReference type="Proteomes" id="UP001501343"/>
    </source>
</evidence>
<dbReference type="InterPro" id="IPR036849">
    <property type="entry name" value="Enolase-like_C_sf"/>
</dbReference>
<organism evidence="3 4">
    <name type="scientific">Microbacterium aoyamense</name>
    <dbReference type="NCBI Taxonomy" id="344166"/>
    <lineage>
        <taxon>Bacteria</taxon>
        <taxon>Bacillati</taxon>
        <taxon>Actinomycetota</taxon>
        <taxon>Actinomycetes</taxon>
        <taxon>Micrococcales</taxon>
        <taxon>Microbacteriaceae</taxon>
        <taxon>Microbacterium</taxon>
    </lineage>
</organism>
<dbReference type="SFLD" id="SFLDG00179">
    <property type="entry name" value="mandelate_racemase"/>
    <property type="match status" value="1"/>
</dbReference>
<comment type="caution">
    <text evidence="3">The sequence shown here is derived from an EMBL/GenBank/DDBJ whole genome shotgun (WGS) entry which is preliminary data.</text>
</comment>
<dbReference type="RefSeq" id="WP_248145799.1">
    <property type="nucleotide sequence ID" value="NZ_BAAAOF010000002.1"/>
</dbReference>
<dbReference type="PANTHER" id="PTHR48080:SF2">
    <property type="entry name" value="D-GALACTONATE DEHYDRATASE"/>
    <property type="match status" value="1"/>
</dbReference>
<dbReference type="Pfam" id="PF02746">
    <property type="entry name" value="MR_MLE_N"/>
    <property type="match status" value="1"/>
</dbReference>
<dbReference type="PANTHER" id="PTHR48080">
    <property type="entry name" value="D-GALACTONATE DEHYDRATASE-RELATED"/>
    <property type="match status" value="1"/>
</dbReference>
<dbReference type="SUPFAM" id="SSF51604">
    <property type="entry name" value="Enolase C-terminal domain-like"/>
    <property type="match status" value="1"/>
</dbReference>
<dbReference type="EMBL" id="BAAAOF010000002">
    <property type="protein sequence ID" value="GAA1918330.1"/>
    <property type="molecule type" value="Genomic_DNA"/>
</dbReference>
<dbReference type="InterPro" id="IPR013342">
    <property type="entry name" value="Mandelate_racemase_C"/>
</dbReference>
<evidence type="ECO:0000256" key="1">
    <source>
        <dbReference type="ARBA" id="ARBA00023239"/>
    </source>
</evidence>
<dbReference type="CDD" id="cd03316">
    <property type="entry name" value="MR_like"/>
    <property type="match status" value="1"/>
</dbReference>
<dbReference type="Proteomes" id="UP001501343">
    <property type="component" value="Unassembled WGS sequence"/>
</dbReference>
<dbReference type="InterPro" id="IPR013341">
    <property type="entry name" value="Mandelate_racemase_N_dom"/>
</dbReference>